<dbReference type="AlphaFoldDB" id="A0A3G8JIG9"/>
<name>A0A3G8JIG9_9ACTN</name>
<accession>A0A3G8JIG9</accession>
<gene>
    <name evidence="2" type="ORF">D7316_01478</name>
</gene>
<dbReference type="KEGG" id="gom:D7316_01478"/>
<feature type="region of interest" description="Disordered" evidence="1">
    <location>
        <begin position="251"/>
        <end position="284"/>
    </location>
</feature>
<protein>
    <recommendedName>
        <fullName evidence="4">Primosomal protein</fullName>
    </recommendedName>
</protein>
<organism evidence="2 3">
    <name type="scientific">Gordonia insulae</name>
    <dbReference type="NCBI Taxonomy" id="2420509"/>
    <lineage>
        <taxon>Bacteria</taxon>
        <taxon>Bacillati</taxon>
        <taxon>Actinomycetota</taxon>
        <taxon>Actinomycetes</taxon>
        <taxon>Mycobacteriales</taxon>
        <taxon>Gordoniaceae</taxon>
        <taxon>Gordonia</taxon>
    </lineage>
</organism>
<dbReference type="Proteomes" id="UP000271469">
    <property type="component" value="Chromosome"/>
</dbReference>
<feature type="compositionally biased region" description="Acidic residues" evidence="1">
    <location>
        <begin position="257"/>
        <end position="284"/>
    </location>
</feature>
<evidence type="ECO:0000313" key="2">
    <source>
        <dbReference type="EMBL" id="AZG44886.1"/>
    </source>
</evidence>
<evidence type="ECO:0000256" key="1">
    <source>
        <dbReference type="SAM" id="MobiDB-lite"/>
    </source>
</evidence>
<sequence length="465" mass="50959">MITAGFTTGPRRAFTPSTQGRYPSSQVASLRCVLMAGDIVPIELGLTDGNIFTLWAPRWREDDDEWEAFLGLDEDLYGFPGVAELTAFIRNDDDNDLVDHPAWPTVVGLQADELVPDDKHTYDLVGVPELAAEDPTPEVIAELEDALEIVRILGEVCELTVITKFFNGNPILGAVTTGTRNFVGRDGVDLWVRIGRLIAKHWDDVIDAVDDVITTPKVDAAAVVTAEAELEAAESAEDEDEPVDDELEIVEGHADENGESDESDDDLDDDTDDDEDDDEIDDDDFWAGVGIDPIKIVTGDGEYLSLRCYLGDDPVFLGTDGKIFVFTSARSLSRFLADSDDHDLADVSTFDEVRTAATDGSLEFDVIDDNVYVLPGLADDITDGPRRIDRNQLDLAVELLTDAADYAEDEAVNEALGSTTPLGWFVDYAINPDPKRLAPSPPFDNESDAWRALVHDFEGRLVKKS</sequence>
<evidence type="ECO:0008006" key="4">
    <source>
        <dbReference type="Google" id="ProtNLM"/>
    </source>
</evidence>
<reference evidence="2 3" key="1">
    <citation type="submission" date="2018-11" db="EMBL/GenBank/DDBJ databases">
        <title>Gordonia insulae sp. nov., isolated from an island soil.</title>
        <authorList>
            <person name="Kim Y.S."/>
            <person name="Kim S.B."/>
        </authorList>
    </citation>
    <scope>NUCLEOTIDE SEQUENCE [LARGE SCALE GENOMIC DNA]</scope>
    <source>
        <strain evidence="2 3">MMS17-SY073</strain>
    </source>
</reference>
<feature type="region of interest" description="Disordered" evidence="1">
    <location>
        <begin position="1"/>
        <end position="20"/>
    </location>
</feature>
<proteinExistence type="predicted"/>
<keyword evidence="3" id="KW-1185">Reference proteome</keyword>
<dbReference type="EMBL" id="CP033972">
    <property type="protein sequence ID" value="AZG44886.1"/>
    <property type="molecule type" value="Genomic_DNA"/>
</dbReference>
<evidence type="ECO:0000313" key="3">
    <source>
        <dbReference type="Proteomes" id="UP000271469"/>
    </source>
</evidence>